<evidence type="ECO:0000256" key="7">
    <source>
        <dbReference type="ARBA" id="ARBA00022989"/>
    </source>
</evidence>
<dbReference type="Pfam" id="PF13396">
    <property type="entry name" value="PLDc_N"/>
    <property type="match status" value="1"/>
</dbReference>
<dbReference type="AlphaFoldDB" id="A0A2U1E368"/>
<dbReference type="GO" id="GO:0005886">
    <property type="term" value="C:plasma membrane"/>
    <property type="evidence" value="ECO:0007669"/>
    <property type="project" value="UniProtKB-SubCell"/>
</dbReference>
<evidence type="ECO:0000256" key="13">
    <source>
        <dbReference type="SAM" id="Phobius"/>
    </source>
</evidence>
<comment type="caution">
    <text evidence="15">The sequence shown here is derived from an EMBL/GenBank/DDBJ whole genome shotgun (WGS) entry which is preliminary data.</text>
</comment>
<keyword evidence="9 13" id="KW-0472">Membrane</keyword>
<comment type="subcellular location">
    <subcellularLocation>
        <location evidence="1">Cell membrane</location>
        <topology evidence="1">Multi-pass membrane protein</topology>
    </subcellularLocation>
</comment>
<keyword evidence="2" id="KW-1003">Cell membrane</keyword>
<keyword evidence="3" id="KW-0444">Lipid biosynthesis</keyword>
<keyword evidence="11" id="KW-1208">Phospholipid metabolism</keyword>
<evidence type="ECO:0000259" key="14">
    <source>
        <dbReference type="PROSITE" id="PS50035"/>
    </source>
</evidence>
<dbReference type="NCBIfam" id="TIGR04265">
    <property type="entry name" value="bac_cardiolipin"/>
    <property type="match status" value="1"/>
</dbReference>
<evidence type="ECO:0000256" key="12">
    <source>
        <dbReference type="NCBIfam" id="TIGR04265"/>
    </source>
</evidence>
<evidence type="ECO:0000256" key="2">
    <source>
        <dbReference type="ARBA" id="ARBA00022475"/>
    </source>
</evidence>
<evidence type="ECO:0000256" key="5">
    <source>
        <dbReference type="ARBA" id="ARBA00022692"/>
    </source>
</evidence>
<dbReference type="Pfam" id="PF13091">
    <property type="entry name" value="PLDc_2"/>
    <property type="match status" value="2"/>
</dbReference>
<evidence type="ECO:0000256" key="11">
    <source>
        <dbReference type="ARBA" id="ARBA00023264"/>
    </source>
</evidence>
<dbReference type="InterPro" id="IPR001736">
    <property type="entry name" value="PLipase_D/transphosphatidylase"/>
</dbReference>
<dbReference type="PANTHER" id="PTHR21248:SF22">
    <property type="entry name" value="PHOSPHOLIPASE D"/>
    <property type="match status" value="1"/>
</dbReference>
<dbReference type="SMART" id="SM00155">
    <property type="entry name" value="PLDc"/>
    <property type="match status" value="2"/>
</dbReference>
<name>A0A2U1E368_9FIRM</name>
<proteinExistence type="predicted"/>
<keyword evidence="10" id="KW-0594">Phospholipid biosynthesis</keyword>
<dbReference type="PROSITE" id="PS50035">
    <property type="entry name" value="PLD"/>
    <property type="match status" value="2"/>
</dbReference>
<keyword evidence="8" id="KW-0443">Lipid metabolism</keyword>
<evidence type="ECO:0000256" key="6">
    <source>
        <dbReference type="ARBA" id="ARBA00022737"/>
    </source>
</evidence>
<keyword evidence="6" id="KW-0677">Repeat</keyword>
<feature type="transmembrane region" description="Helical" evidence="13">
    <location>
        <begin position="35"/>
        <end position="52"/>
    </location>
</feature>
<dbReference type="RefSeq" id="WP_165803606.1">
    <property type="nucleotide sequence ID" value="NZ_QEKV01000005.1"/>
</dbReference>
<keyword evidence="7 13" id="KW-1133">Transmembrane helix</keyword>
<evidence type="ECO:0000256" key="10">
    <source>
        <dbReference type="ARBA" id="ARBA00023209"/>
    </source>
</evidence>
<evidence type="ECO:0000313" key="15">
    <source>
        <dbReference type="EMBL" id="PVY94386.1"/>
    </source>
</evidence>
<dbReference type="SUPFAM" id="SSF56024">
    <property type="entry name" value="Phospholipase D/nuclease"/>
    <property type="match status" value="2"/>
</dbReference>
<evidence type="ECO:0000313" key="16">
    <source>
        <dbReference type="Proteomes" id="UP000245793"/>
    </source>
</evidence>
<dbReference type="PANTHER" id="PTHR21248">
    <property type="entry name" value="CARDIOLIPIN SYNTHASE"/>
    <property type="match status" value="1"/>
</dbReference>
<accession>A0A2U1E368</accession>
<dbReference type="GO" id="GO:0008808">
    <property type="term" value="F:cardiolipin synthase activity"/>
    <property type="evidence" value="ECO:0007669"/>
    <property type="project" value="UniProtKB-UniRule"/>
</dbReference>
<dbReference type="InterPro" id="IPR027379">
    <property type="entry name" value="CLS_N"/>
</dbReference>
<dbReference type="InterPro" id="IPR022924">
    <property type="entry name" value="Cardiolipin_synthase"/>
</dbReference>
<evidence type="ECO:0000256" key="9">
    <source>
        <dbReference type="ARBA" id="ARBA00023136"/>
    </source>
</evidence>
<dbReference type="Gene3D" id="3.30.870.10">
    <property type="entry name" value="Endonuclease Chain A"/>
    <property type="match status" value="2"/>
</dbReference>
<gene>
    <name evidence="15" type="ORF">C7381_10591</name>
</gene>
<evidence type="ECO:0000256" key="3">
    <source>
        <dbReference type="ARBA" id="ARBA00022516"/>
    </source>
</evidence>
<keyword evidence="16" id="KW-1185">Reference proteome</keyword>
<keyword evidence="5 13" id="KW-0812">Transmembrane</keyword>
<feature type="transmembrane region" description="Helical" evidence="13">
    <location>
        <begin position="9"/>
        <end position="29"/>
    </location>
</feature>
<evidence type="ECO:0000256" key="4">
    <source>
        <dbReference type="ARBA" id="ARBA00022679"/>
    </source>
</evidence>
<sequence>MKKFFIRSLIFIPTIILQIFLYSLLFGFLKEFANIIIPITNLLAIGFVLYLLSKRMESNYKISWIIVIILAPFFGAVLYLFFGNKKTSRGLNSKILDSKFRLNYKFKDTYKIDATADRDLGHFKQIEELTEMPTYKCEDAKYYETGDLFFEDLIAELKKAKKFIFIEFFIVENGEIFKRISDILVEKVNEGVDVRFMYDDFGSLMKFSLIDLKRLRSEGVKCLLFNPVTFLDPRLNNRDHRKMVIVDGEIAFSGGNNLADEYANLVERFGHWKDIGFSIKGNGVNVYSYMFMEFWNAFSSDKISEKYLDVVHSEKDEYDGIVASYYDSPFFEDAVSNSLYVDILSAAKSYVWIYTPYLILPNSLNDAIIRASHRGIDVRIIMPGIPDKKMVYRFGRSYFSDLLYAGVRIFTYKPGFVHAKAILSDDNLCAIGTVNLDFRSLYLHFENNSLFYHSKISLDLKKDMEKTISESEEIYRSSINPSIFKRINDSIFRIIAPLF</sequence>
<dbReference type="GO" id="GO:0032049">
    <property type="term" value="P:cardiolipin biosynthetic process"/>
    <property type="evidence" value="ECO:0007669"/>
    <property type="project" value="UniProtKB-UniRule"/>
</dbReference>
<dbReference type="InterPro" id="IPR025202">
    <property type="entry name" value="PLD-like_dom"/>
</dbReference>
<feature type="transmembrane region" description="Helical" evidence="13">
    <location>
        <begin position="64"/>
        <end position="82"/>
    </location>
</feature>
<evidence type="ECO:0000256" key="1">
    <source>
        <dbReference type="ARBA" id="ARBA00004651"/>
    </source>
</evidence>
<feature type="domain" description="PLD phosphodiesterase" evidence="14">
    <location>
        <begin position="413"/>
        <end position="440"/>
    </location>
</feature>
<keyword evidence="4" id="KW-0808">Transferase</keyword>
<protein>
    <recommendedName>
        <fullName evidence="12">Cardiolipin synthase</fullName>
        <ecNumber evidence="12">2.7.8.-</ecNumber>
    </recommendedName>
</protein>
<evidence type="ECO:0000256" key="8">
    <source>
        <dbReference type="ARBA" id="ARBA00023098"/>
    </source>
</evidence>
<feature type="domain" description="PLD phosphodiesterase" evidence="14">
    <location>
        <begin position="235"/>
        <end position="262"/>
    </location>
</feature>
<dbReference type="EC" id="2.7.8.-" evidence="12"/>
<dbReference type="EMBL" id="QEKV01000005">
    <property type="protein sequence ID" value="PVY94386.1"/>
    <property type="molecule type" value="Genomic_DNA"/>
</dbReference>
<dbReference type="Proteomes" id="UP000245793">
    <property type="component" value="Unassembled WGS sequence"/>
</dbReference>
<reference evidence="15 16" key="1">
    <citation type="submission" date="2018-04" db="EMBL/GenBank/DDBJ databases">
        <title>Genomic Encyclopedia of Type Strains, Phase IV (KMG-IV): sequencing the most valuable type-strain genomes for metagenomic binning, comparative biology and taxonomic classification.</title>
        <authorList>
            <person name="Goeker M."/>
        </authorList>
    </citation>
    <scope>NUCLEOTIDE SEQUENCE [LARGE SCALE GENOMIC DNA]</scope>
    <source>
        <strain evidence="15 16">DSM 20705</strain>
    </source>
</reference>
<organism evidence="15 16">
    <name type="scientific">Ezakiella coagulans</name>
    <dbReference type="NCBI Taxonomy" id="46507"/>
    <lineage>
        <taxon>Bacteria</taxon>
        <taxon>Bacillati</taxon>
        <taxon>Bacillota</taxon>
        <taxon>Tissierellia</taxon>
        <taxon>Ezakiella</taxon>
    </lineage>
</organism>